<reference evidence="2 3" key="1">
    <citation type="submission" date="2010-04" db="EMBL/GenBank/DDBJ databases">
        <authorList>
            <person name="Muzny D."/>
            <person name="Qin X."/>
            <person name="Deng J."/>
            <person name="Jiang H."/>
            <person name="Liu Y."/>
            <person name="Qu J."/>
            <person name="Song X.-Z."/>
            <person name="Zhang L."/>
            <person name="Thornton R."/>
            <person name="Coyle M."/>
            <person name="Francisco L."/>
            <person name="Jackson L."/>
            <person name="Javaid M."/>
            <person name="Korchina V."/>
            <person name="Kovar C."/>
            <person name="Mata R."/>
            <person name="Mathew T."/>
            <person name="Ngo R."/>
            <person name="Nguyen L."/>
            <person name="Nguyen N."/>
            <person name="Okwuonu G."/>
            <person name="Ongeri F."/>
            <person name="Pham C."/>
            <person name="Simmons D."/>
            <person name="Wilczek-Boney K."/>
            <person name="Hale W."/>
            <person name="Jakkamsetti A."/>
            <person name="Pham P."/>
            <person name="Ruth R."/>
            <person name="San Lucas F."/>
            <person name="Warren J."/>
            <person name="Zhang J."/>
            <person name="Zhao Z."/>
            <person name="Zhou C."/>
            <person name="Zhu D."/>
            <person name="Lee S."/>
            <person name="Bess C."/>
            <person name="Blankenburg K."/>
            <person name="Forbes L."/>
            <person name="Fu Q."/>
            <person name="Gubbala S."/>
            <person name="Hirani K."/>
            <person name="Jayaseelan J.C."/>
            <person name="Lara F."/>
            <person name="Munidasa M."/>
            <person name="Palculict T."/>
            <person name="Patil S."/>
            <person name="Pu L.-L."/>
            <person name="Saada N."/>
            <person name="Tang L."/>
            <person name="Weissenberger G."/>
            <person name="Zhu Y."/>
            <person name="Hemphill L."/>
            <person name="Shang Y."/>
            <person name="Youmans B."/>
            <person name="Ayvaz T."/>
            <person name="Ross M."/>
            <person name="Santibanez J."/>
            <person name="Aqrawi P."/>
            <person name="Gross S."/>
            <person name="Joshi V."/>
            <person name="Fowler G."/>
            <person name="Nazareth L."/>
            <person name="Reid J."/>
            <person name="Worley K."/>
            <person name="Petrosino J."/>
            <person name="Highlander S."/>
            <person name="Gibbs R."/>
        </authorList>
    </citation>
    <scope>NUCLEOTIDE SEQUENCE [LARGE SCALE GENOMIC DNA]</scope>
    <source>
        <strain evidence="2 3">DSM 11664</strain>
    </source>
</reference>
<gene>
    <name evidence="2" type="ORF">HMPREF0493_0325</name>
</gene>
<organism evidence="2 3">
    <name type="scientific">Lactobacillus amylolyticus DSM 11664</name>
    <dbReference type="NCBI Taxonomy" id="585524"/>
    <lineage>
        <taxon>Bacteria</taxon>
        <taxon>Bacillati</taxon>
        <taxon>Bacillota</taxon>
        <taxon>Bacilli</taxon>
        <taxon>Lactobacillales</taxon>
        <taxon>Lactobacillaceae</taxon>
        <taxon>Lactobacillus</taxon>
    </lineage>
</organism>
<accession>D4YS47</accession>
<evidence type="ECO:0000256" key="1">
    <source>
        <dbReference type="SAM" id="Phobius"/>
    </source>
</evidence>
<keyword evidence="1" id="KW-0812">Transmembrane</keyword>
<keyword evidence="3" id="KW-1185">Reference proteome</keyword>
<dbReference type="AlphaFoldDB" id="D4YS47"/>
<proteinExistence type="predicted"/>
<keyword evidence="1" id="KW-1133">Transmembrane helix</keyword>
<keyword evidence="1" id="KW-0472">Membrane</keyword>
<comment type="caution">
    <text evidence="2">The sequence shown here is derived from an EMBL/GenBank/DDBJ whole genome shotgun (WGS) entry which is preliminary data.</text>
</comment>
<dbReference type="EMBL" id="ADNY01000013">
    <property type="protein sequence ID" value="EFG55862.1"/>
    <property type="molecule type" value="Genomic_DNA"/>
</dbReference>
<evidence type="ECO:0000313" key="3">
    <source>
        <dbReference type="Proteomes" id="UP000004069"/>
    </source>
</evidence>
<dbReference type="Proteomes" id="UP000004069">
    <property type="component" value="Unassembled WGS sequence"/>
</dbReference>
<feature type="transmembrane region" description="Helical" evidence="1">
    <location>
        <begin position="17"/>
        <end position="36"/>
    </location>
</feature>
<dbReference type="Pfam" id="PF05656">
    <property type="entry name" value="DUF805"/>
    <property type="match status" value="1"/>
</dbReference>
<dbReference type="eggNOG" id="COG3152">
    <property type="taxonomic scope" value="Bacteria"/>
</dbReference>
<dbReference type="InterPro" id="IPR008523">
    <property type="entry name" value="DUF805"/>
</dbReference>
<sequence length="53" mass="6389">MLGSAVRRLHETNHSGWWLWLDLIPLGWLFILYFLILPTVEEPVRWGSYLYTE</sequence>
<name>D4YS47_9LACO</name>
<dbReference type="RefSeq" id="WP_006351479.1">
    <property type="nucleotide sequence ID" value="NZ_ADNY01000013.1"/>
</dbReference>
<dbReference type="GO" id="GO:0016020">
    <property type="term" value="C:membrane"/>
    <property type="evidence" value="ECO:0007669"/>
    <property type="project" value="InterPro"/>
</dbReference>
<protein>
    <recommendedName>
        <fullName evidence="4">DUF805 domain-containing protein</fullName>
    </recommendedName>
</protein>
<evidence type="ECO:0008006" key="4">
    <source>
        <dbReference type="Google" id="ProtNLM"/>
    </source>
</evidence>
<evidence type="ECO:0000313" key="2">
    <source>
        <dbReference type="EMBL" id="EFG55862.1"/>
    </source>
</evidence>